<accession>A0AAU7W1T5</accession>
<feature type="chain" id="PRO_5043336062" description="Secreted protein" evidence="1">
    <location>
        <begin position="30"/>
        <end position="114"/>
    </location>
</feature>
<sequence length="114" mass="12562">MKTKRVRQTTLVALIAAVLTLGVAPSASADTWLGYGDNYKTKETCTNRGVYLLRAQPYPNTRFMDYHCQGSNIPGRWSLLMLVQDNQGCRVAKTEDTHSPQGETLSQVAVPADC</sequence>
<dbReference type="RefSeq" id="WP_350353345.1">
    <property type="nucleotide sequence ID" value="NZ_CP158357.1"/>
</dbReference>
<protein>
    <recommendedName>
        <fullName evidence="3">Secreted protein</fullName>
    </recommendedName>
</protein>
<evidence type="ECO:0000313" key="2">
    <source>
        <dbReference type="EMBL" id="XBX80544.1"/>
    </source>
</evidence>
<name>A0AAU7W1T5_9MICO</name>
<reference evidence="2" key="1">
    <citation type="submission" date="2024-06" db="EMBL/GenBank/DDBJ databases">
        <title>Draft genome sequence of Microbacterium sp. strain A8/3-1, isolated from Oxytropis tragacanthoides Fisch. ex DC. Root nodules in the Altai region of Russia.</title>
        <authorList>
            <person name="Sazanova A."/>
            <person name="Guro P."/>
            <person name="Kuznetsova I."/>
            <person name="Belimov A."/>
            <person name="Safronova V."/>
        </authorList>
    </citation>
    <scope>NUCLEOTIDE SEQUENCE</scope>
    <source>
        <strain evidence="2">A8/3-1</strain>
    </source>
</reference>
<dbReference type="AlphaFoldDB" id="A0AAU7W1T5"/>
<proteinExistence type="predicted"/>
<evidence type="ECO:0000256" key="1">
    <source>
        <dbReference type="SAM" id="SignalP"/>
    </source>
</evidence>
<feature type="signal peptide" evidence="1">
    <location>
        <begin position="1"/>
        <end position="29"/>
    </location>
</feature>
<gene>
    <name evidence="2" type="ORF">ABS642_10765</name>
</gene>
<organism evidence="2">
    <name type="scientific">Microbacterium sp. A8/3-1</name>
    <dbReference type="NCBI Taxonomy" id="3160749"/>
    <lineage>
        <taxon>Bacteria</taxon>
        <taxon>Bacillati</taxon>
        <taxon>Actinomycetota</taxon>
        <taxon>Actinomycetes</taxon>
        <taxon>Micrococcales</taxon>
        <taxon>Microbacteriaceae</taxon>
        <taxon>Microbacterium</taxon>
    </lineage>
</organism>
<dbReference type="EMBL" id="CP158357">
    <property type="protein sequence ID" value="XBX80544.1"/>
    <property type="molecule type" value="Genomic_DNA"/>
</dbReference>
<evidence type="ECO:0008006" key="3">
    <source>
        <dbReference type="Google" id="ProtNLM"/>
    </source>
</evidence>
<keyword evidence="1" id="KW-0732">Signal</keyword>